<dbReference type="AlphaFoldDB" id="A0A6C0JVI0"/>
<organism evidence="2">
    <name type="scientific">viral metagenome</name>
    <dbReference type="NCBI Taxonomy" id="1070528"/>
    <lineage>
        <taxon>unclassified sequences</taxon>
        <taxon>metagenomes</taxon>
        <taxon>organismal metagenomes</taxon>
    </lineage>
</organism>
<accession>A0A6C0JVI0</accession>
<feature type="region of interest" description="Disordered" evidence="1">
    <location>
        <begin position="29"/>
        <end position="89"/>
    </location>
</feature>
<dbReference type="EMBL" id="MN740738">
    <property type="protein sequence ID" value="QHU09529.1"/>
    <property type="molecule type" value="Genomic_DNA"/>
</dbReference>
<feature type="compositionally biased region" description="Basic and acidic residues" evidence="1">
    <location>
        <begin position="29"/>
        <end position="49"/>
    </location>
</feature>
<sequence length="89" mass="9658">MSAAAMKGQKSKNAERVSTLESEIAALKREGKSVVSKEKDLEKAKKKLAESSGKVSHLPKKGVMGMSEGWGGRGGATRKRRKHRGSRKH</sequence>
<protein>
    <submittedName>
        <fullName evidence="2">Uncharacterized protein</fullName>
    </submittedName>
</protein>
<name>A0A6C0JVI0_9ZZZZ</name>
<evidence type="ECO:0000313" key="2">
    <source>
        <dbReference type="EMBL" id="QHU09529.1"/>
    </source>
</evidence>
<feature type="compositionally biased region" description="Basic residues" evidence="1">
    <location>
        <begin position="76"/>
        <end position="89"/>
    </location>
</feature>
<reference evidence="2" key="1">
    <citation type="journal article" date="2020" name="Nature">
        <title>Giant virus diversity and host interactions through global metagenomics.</title>
        <authorList>
            <person name="Schulz F."/>
            <person name="Roux S."/>
            <person name="Paez-Espino D."/>
            <person name="Jungbluth S."/>
            <person name="Walsh D.A."/>
            <person name="Denef V.J."/>
            <person name="McMahon K.D."/>
            <person name="Konstantinidis K.T."/>
            <person name="Eloe-Fadrosh E.A."/>
            <person name="Kyrpides N.C."/>
            <person name="Woyke T."/>
        </authorList>
    </citation>
    <scope>NUCLEOTIDE SEQUENCE</scope>
    <source>
        <strain evidence="2">GVMAG-S-1101164-105</strain>
    </source>
</reference>
<proteinExistence type="predicted"/>
<evidence type="ECO:0000256" key="1">
    <source>
        <dbReference type="SAM" id="MobiDB-lite"/>
    </source>
</evidence>